<reference evidence="1 2" key="1">
    <citation type="submission" date="2023-02" db="EMBL/GenBank/DDBJ databases">
        <title>LHISI_Scaffold_Assembly.</title>
        <authorList>
            <person name="Stuart O.P."/>
            <person name="Cleave R."/>
            <person name="Magrath M.J.L."/>
            <person name="Mikheyev A.S."/>
        </authorList>
    </citation>
    <scope>NUCLEOTIDE SEQUENCE [LARGE SCALE GENOMIC DNA]</scope>
    <source>
        <strain evidence="1">Daus_M_001</strain>
        <tissue evidence="1">Leg muscle</tissue>
    </source>
</reference>
<proteinExistence type="predicted"/>
<dbReference type="EMBL" id="JARBHB010000002">
    <property type="protein sequence ID" value="KAJ8893940.1"/>
    <property type="molecule type" value="Genomic_DNA"/>
</dbReference>
<gene>
    <name evidence="1" type="ORF">PR048_006541</name>
</gene>
<evidence type="ECO:0000313" key="1">
    <source>
        <dbReference type="EMBL" id="KAJ8893940.1"/>
    </source>
</evidence>
<accession>A0ABQ9IB89</accession>
<dbReference type="Proteomes" id="UP001159363">
    <property type="component" value="Chromosome 2"/>
</dbReference>
<name>A0ABQ9IB89_9NEOP</name>
<keyword evidence="2" id="KW-1185">Reference proteome</keyword>
<evidence type="ECO:0000313" key="2">
    <source>
        <dbReference type="Proteomes" id="UP001159363"/>
    </source>
</evidence>
<protein>
    <submittedName>
        <fullName evidence="1">Uncharacterized protein</fullName>
    </submittedName>
</protein>
<comment type="caution">
    <text evidence="1">The sequence shown here is derived from an EMBL/GenBank/DDBJ whole genome shotgun (WGS) entry which is preliminary data.</text>
</comment>
<organism evidence="1 2">
    <name type="scientific">Dryococelus australis</name>
    <dbReference type="NCBI Taxonomy" id="614101"/>
    <lineage>
        <taxon>Eukaryota</taxon>
        <taxon>Metazoa</taxon>
        <taxon>Ecdysozoa</taxon>
        <taxon>Arthropoda</taxon>
        <taxon>Hexapoda</taxon>
        <taxon>Insecta</taxon>
        <taxon>Pterygota</taxon>
        <taxon>Neoptera</taxon>
        <taxon>Polyneoptera</taxon>
        <taxon>Phasmatodea</taxon>
        <taxon>Verophasmatodea</taxon>
        <taxon>Anareolatae</taxon>
        <taxon>Phasmatidae</taxon>
        <taxon>Eurycanthinae</taxon>
        <taxon>Dryococelus</taxon>
    </lineage>
</organism>
<sequence length="162" mass="18316">MKLSLNEAHVKFNPRCNINIHGTASYRRAQTDCAVGLVVENHKIKVSQFVNVHHEVWVFSEINHKFVFTGLSFLPCDDYDALVECQGKNNEGIKHITASVKARFPFTIIEKAGLTSKSWTSLHWLTQYLVANSGSQSTFGYSWNVIKRQLSLKAKSHSILLP</sequence>